<evidence type="ECO:0000313" key="2">
    <source>
        <dbReference type="Proteomes" id="UP000215914"/>
    </source>
</evidence>
<reference evidence="1" key="1">
    <citation type="journal article" date="2017" name="Nature">
        <title>The sunflower genome provides insights into oil metabolism, flowering and Asterid evolution.</title>
        <authorList>
            <person name="Badouin H."/>
            <person name="Gouzy J."/>
            <person name="Grassa C.J."/>
            <person name="Murat F."/>
            <person name="Staton S.E."/>
            <person name="Cottret L."/>
            <person name="Lelandais-Briere C."/>
            <person name="Owens G.L."/>
            <person name="Carrere S."/>
            <person name="Mayjonade B."/>
            <person name="Legrand L."/>
            <person name="Gill N."/>
            <person name="Kane N.C."/>
            <person name="Bowers J.E."/>
            <person name="Hubner S."/>
            <person name="Bellec A."/>
            <person name="Berard A."/>
            <person name="Berges H."/>
            <person name="Blanchet N."/>
            <person name="Boniface M.C."/>
            <person name="Brunel D."/>
            <person name="Catrice O."/>
            <person name="Chaidir N."/>
            <person name="Claudel C."/>
            <person name="Donnadieu C."/>
            <person name="Faraut T."/>
            <person name="Fievet G."/>
            <person name="Helmstetter N."/>
            <person name="King M."/>
            <person name="Knapp S.J."/>
            <person name="Lai Z."/>
            <person name="Le Paslier M.C."/>
            <person name="Lippi Y."/>
            <person name="Lorenzon L."/>
            <person name="Mandel J.R."/>
            <person name="Marage G."/>
            <person name="Marchand G."/>
            <person name="Marquand E."/>
            <person name="Bret-Mestries E."/>
            <person name="Morien E."/>
            <person name="Nambeesan S."/>
            <person name="Nguyen T."/>
            <person name="Pegot-Espagnet P."/>
            <person name="Pouilly N."/>
            <person name="Raftis F."/>
            <person name="Sallet E."/>
            <person name="Schiex T."/>
            <person name="Thomas J."/>
            <person name="Vandecasteele C."/>
            <person name="Vares D."/>
            <person name="Vear F."/>
            <person name="Vautrin S."/>
            <person name="Crespi M."/>
            <person name="Mangin B."/>
            <person name="Burke J.M."/>
            <person name="Salse J."/>
            <person name="Munos S."/>
            <person name="Vincourt P."/>
            <person name="Rieseberg L.H."/>
            <person name="Langlade N.B."/>
        </authorList>
    </citation>
    <scope>NUCLEOTIDE SEQUENCE</scope>
    <source>
        <tissue evidence="1">Leaves</tissue>
    </source>
</reference>
<gene>
    <name evidence="1" type="ORF">HanXRQr2_Chr01g0019521</name>
</gene>
<dbReference type="Gramene" id="mRNA:HanXRQr2_Chr01g0019521">
    <property type="protein sequence ID" value="CDS:HanXRQr2_Chr01g0019521.1"/>
    <property type="gene ID" value="HanXRQr2_Chr01g0019521"/>
</dbReference>
<comment type="caution">
    <text evidence="1">The sequence shown here is derived from an EMBL/GenBank/DDBJ whole genome shotgun (WGS) entry which is preliminary data.</text>
</comment>
<dbReference type="EMBL" id="MNCJ02000316">
    <property type="protein sequence ID" value="KAF5821838.1"/>
    <property type="molecule type" value="Genomic_DNA"/>
</dbReference>
<proteinExistence type="predicted"/>
<reference evidence="1" key="2">
    <citation type="submission" date="2020-06" db="EMBL/GenBank/DDBJ databases">
        <title>Helianthus annuus Genome sequencing and assembly Release 2.</title>
        <authorList>
            <person name="Gouzy J."/>
            <person name="Langlade N."/>
            <person name="Munos S."/>
        </authorList>
    </citation>
    <scope>NUCLEOTIDE SEQUENCE</scope>
    <source>
        <tissue evidence="1">Leaves</tissue>
    </source>
</reference>
<dbReference type="AlphaFoldDB" id="A0A9K3JVN3"/>
<name>A0A9K3JVN3_HELAN</name>
<protein>
    <submittedName>
        <fullName evidence="1">Uncharacterized protein</fullName>
    </submittedName>
</protein>
<accession>A0A9K3JVN3</accession>
<organism evidence="1 2">
    <name type="scientific">Helianthus annuus</name>
    <name type="common">Common sunflower</name>
    <dbReference type="NCBI Taxonomy" id="4232"/>
    <lineage>
        <taxon>Eukaryota</taxon>
        <taxon>Viridiplantae</taxon>
        <taxon>Streptophyta</taxon>
        <taxon>Embryophyta</taxon>
        <taxon>Tracheophyta</taxon>
        <taxon>Spermatophyta</taxon>
        <taxon>Magnoliopsida</taxon>
        <taxon>eudicotyledons</taxon>
        <taxon>Gunneridae</taxon>
        <taxon>Pentapetalae</taxon>
        <taxon>asterids</taxon>
        <taxon>campanulids</taxon>
        <taxon>Asterales</taxon>
        <taxon>Asteraceae</taxon>
        <taxon>Asteroideae</taxon>
        <taxon>Heliantheae alliance</taxon>
        <taxon>Heliantheae</taxon>
        <taxon>Helianthus</taxon>
    </lineage>
</organism>
<dbReference type="Proteomes" id="UP000215914">
    <property type="component" value="Unassembled WGS sequence"/>
</dbReference>
<sequence>MLMLLYIKGGERQSQYYGSHCLFEMILKDSFFLLCCSIFYLEIFSEFVSAGIRSVYNDQPV</sequence>
<evidence type="ECO:0000313" key="1">
    <source>
        <dbReference type="EMBL" id="KAF5821838.1"/>
    </source>
</evidence>
<keyword evidence="2" id="KW-1185">Reference proteome</keyword>